<protein>
    <recommendedName>
        <fullName evidence="2">DUF7343 domain-containing protein</fullName>
    </recommendedName>
</protein>
<dbReference type="SUPFAM" id="SSF46785">
    <property type="entry name" value="Winged helix' DNA-binding domain"/>
    <property type="match status" value="1"/>
</dbReference>
<accession>L9YQF9</accession>
<dbReference type="InterPro" id="IPR036388">
    <property type="entry name" value="WH-like_DNA-bd_sf"/>
</dbReference>
<evidence type="ECO:0000313" key="3">
    <source>
        <dbReference type="EMBL" id="ELY75692.1"/>
    </source>
</evidence>
<organism evidence="3 4">
    <name type="scientific">Natrinema pallidum DSM 3751</name>
    <dbReference type="NCBI Taxonomy" id="1227495"/>
    <lineage>
        <taxon>Archaea</taxon>
        <taxon>Methanobacteriati</taxon>
        <taxon>Methanobacteriota</taxon>
        <taxon>Stenosarchaea group</taxon>
        <taxon>Halobacteria</taxon>
        <taxon>Halobacteriales</taxon>
        <taxon>Natrialbaceae</taxon>
        <taxon>Natrinema</taxon>
    </lineage>
</organism>
<feature type="region of interest" description="Disordered" evidence="1">
    <location>
        <begin position="28"/>
        <end position="84"/>
    </location>
</feature>
<name>L9YQF9_9EURY</name>
<dbReference type="EMBL" id="AOII01000077">
    <property type="protein sequence ID" value="ELY75692.1"/>
    <property type="molecule type" value="Genomic_DNA"/>
</dbReference>
<dbReference type="Proteomes" id="UP000011618">
    <property type="component" value="Unassembled WGS sequence"/>
</dbReference>
<comment type="caution">
    <text evidence="3">The sequence shown here is derived from an EMBL/GenBank/DDBJ whole genome shotgun (WGS) entry which is preliminary data.</text>
</comment>
<evidence type="ECO:0000313" key="4">
    <source>
        <dbReference type="Proteomes" id="UP000011618"/>
    </source>
</evidence>
<dbReference type="eggNOG" id="arCOG00382">
    <property type="taxonomic scope" value="Archaea"/>
</dbReference>
<reference evidence="3 4" key="1">
    <citation type="journal article" date="2014" name="PLoS Genet.">
        <title>Phylogenetically driven sequencing of extremely halophilic archaea reveals strategies for static and dynamic osmo-response.</title>
        <authorList>
            <person name="Becker E.A."/>
            <person name="Seitzer P.M."/>
            <person name="Tritt A."/>
            <person name="Larsen D."/>
            <person name="Krusor M."/>
            <person name="Yao A.I."/>
            <person name="Wu D."/>
            <person name="Madern D."/>
            <person name="Eisen J.A."/>
            <person name="Darling A.E."/>
            <person name="Facciotti M.T."/>
        </authorList>
    </citation>
    <scope>NUCLEOTIDE SEQUENCE [LARGE SCALE GENOMIC DNA]</scope>
    <source>
        <strain evidence="3 4">DSM 3751</strain>
    </source>
</reference>
<proteinExistence type="predicted"/>
<feature type="domain" description="DUF7343" evidence="2">
    <location>
        <begin position="92"/>
        <end position="152"/>
    </location>
</feature>
<gene>
    <name evidence="3" type="ORF">C487_13068</name>
</gene>
<sequence>MHGRRSAIDSGLVTAVIRTVRTRVAPVDSSGANRRAEGLTIGHHGQCRARSADDLPGDASATGSDEDRSITDDLVDPDSGPTTRSELLEYGLTPEEYVRAVLIEHGGRIKQRRFAERYGWAHATLSRLLSELEERDVIDRYRVGRENVVCLPDAIPETAR</sequence>
<dbReference type="InterPro" id="IPR055767">
    <property type="entry name" value="DUF7343"/>
</dbReference>
<evidence type="ECO:0000259" key="2">
    <source>
        <dbReference type="Pfam" id="PF24034"/>
    </source>
</evidence>
<dbReference type="AlphaFoldDB" id="L9YQF9"/>
<dbReference type="InterPro" id="IPR036390">
    <property type="entry name" value="WH_DNA-bd_sf"/>
</dbReference>
<dbReference type="PATRIC" id="fig|1227495.3.peg.2614"/>
<dbReference type="Gene3D" id="1.10.10.10">
    <property type="entry name" value="Winged helix-like DNA-binding domain superfamily/Winged helix DNA-binding domain"/>
    <property type="match status" value="1"/>
</dbReference>
<evidence type="ECO:0000256" key="1">
    <source>
        <dbReference type="SAM" id="MobiDB-lite"/>
    </source>
</evidence>
<dbReference type="Pfam" id="PF24034">
    <property type="entry name" value="DUF7343"/>
    <property type="match status" value="1"/>
</dbReference>